<dbReference type="PANTHER" id="PTHR30487">
    <property type="entry name" value="TYPE 4 PREPILIN-LIKE PROTEINS LEADER PEPTIDE-PROCESSING ENZYME"/>
    <property type="match status" value="1"/>
</dbReference>
<proteinExistence type="predicted"/>
<dbReference type="PANTHER" id="PTHR30487:SF0">
    <property type="entry name" value="PREPILIN LEADER PEPTIDASE_N-METHYLTRANSFERASE-RELATED"/>
    <property type="match status" value="1"/>
</dbReference>
<dbReference type="EMBL" id="VOIR01000015">
    <property type="protein sequence ID" value="KAA6432106.1"/>
    <property type="molecule type" value="Genomic_DNA"/>
</dbReference>
<name>A0A5M8QBC0_9MICO</name>
<keyword evidence="1" id="KW-1133">Transmembrane helix</keyword>
<feature type="transmembrane region" description="Helical" evidence="1">
    <location>
        <begin position="191"/>
        <end position="210"/>
    </location>
</feature>
<reference evidence="2 3" key="1">
    <citation type="submission" date="2019-08" db="EMBL/GenBank/DDBJ databases">
        <title>Agrococcus lahaulensis sp. nov., isolated from a cold desert of the Indian Himalayas.</title>
        <authorList>
            <person name="Qu J.H."/>
        </authorList>
    </citation>
    <scope>NUCLEOTIDE SEQUENCE [LARGE SCALE GENOMIC DNA]</scope>
    <source>
        <strain evidence="2 3">NS18</strain>
    </source>
</reference>
<evidence type="ECO:0000313" key="3">
    <source>
        <dbReference type="Proteomes" id="UP000323221"/>
    </source>
</evidence>
<feature type="transmembrane region" description="Helical" evidence="1">
    <location>
        <begin position="62"/>
        <end position="82"/>
    </location>
</feature>
<evidence type="ECO:0000313" key="2">
    <source>
        <dbReference type="EMBL" id="KAA6432106.1"/>
    </source>
</evidence>
<dbReference type="OrthoDB" id="2087435at2"/>
<gene>
    <name evidence="2" type="ORF">FQ330_10030</name>
</gene>
<accession>A0A5M8QBC0</accession>
<dbReference type="Proteomes" id="UP000323221">
    <property type="component" value="Unassembled WGS sequence"/>
</dbReference>
<evidence type="ECO:0000256" key="1">
    <source>
        <dbReference type="SAM" id="Phobius"/>
    </source>
</evidence>
<feature type="transmembrane region" description="Helical" evidence="1">
    <location>
        <begin position="113"/>
        <end position="135"/>
    </location>
</feature>
<keyword evidence="3" id="KW-1185">Reference proteome</keyword>
<dbReference type="RefSeq" id="WP_146357221.1">
    <property type="nucleotide sequence ID" value="NZ_VOIR01000015.1"/>
</dbReference>
<dbReference type="GO" id="GO:0006465">
    <property type="term" value="P:signal peptide processing"/>
    <property type="evidence" value="ECO:0007669"/>
    <property type="project" value="TreeGrafter"/>
</dbReference>
<dbReference type="AlphaFoldDB" id="A0A5M8QBC0"/>
<keyword evidence="1" id="KW-0472">Membrane</keyword>
<dbReference type="GO" id="GO:0005886">
    <property type="term" value="C:plasma membrane"/>
    <property type="evidence" value="ECO:0007669"/>
    <property type="project" value="TreeGrafter"/>
</dbReference>
<sequence length="212" mass="21424">MPPLAIAIAAALCAVAAWLLTPRARRIAESESRWLRPAVPASLAALLGAAGAAVADHWAVAAALGALAVGCGLLIAVDLAVFRLPDAIVWPITGAVLGMLVVAAAITGDWGRLGTALLAMLVVGVGYFALAWFAPSSLGLGDVKLSVVLGLTLGWFGWQAVLLGILGGFLVFALVALAMLALRRTSLRADLAFGPWMILGAAAGLGWAAVGA</sequence>
<keyword evidence="1" id="KW-0812">Transmembrane</keyword>
<protein>
    <submittedName>
        <fullName evidence="2">Prepilin peptidase</fullName>
    </submittedName>
</protein>
<comment type="caution">
    <text evidence="2">The sequence shown here is derived from an EMBL/GenBank/DDBJ whole genome shotgun (WGS) entry which is preliminary data.</text>
</comment>
<feature type="transmembrane region" description="Helical" evidence="1">
    <location>
        <begin position="155"/>
        <end position="179"/>
    </location>
</feature>
<feature type="transmembrane region" description="Helical" evidence="1">
    <location>
        <begin position="88"/>
        <end position="106"/>
    </location>
</feature>
<organism evidence="2 3">
    <name type="scientific">Agrococcus sediminis</name>
    <dbReference type="NCBI Taxonomy" id="2599924"/>
    <lineage>
        <taxon>Bacteria</taxon>
        <taxon>Bacillati</taxon>
        <taxon>Actinomycetota</taxon>
        <taxon>Actinomycetes</taxon>
        <taxon>Micrococcales</taxon>
        <taxon>Microbacteriaceae</taxon>
        <taxon>Agrococcus</taxon>
    </lineage>
</organism>
<dbReference type="GO" id="GO:0004190">
    <property type="term" value="F:aspartic-type endopeptidase activity"/>
    <property type="evidence" value="ECO:0007669"/>
    <property type="project" value="TreeGrafter"/>
</dbReference>
<dbReference type="InterPro" id="IPR050882">
    <property type="entry name" value="Prepilin_peptidase/N-MTase"/>
</dbReference>